<dbReference type="InterPro" id="IPR021949">
    <property type="entry name" value="DUF3566_TM"/>
</dbReference>
<gene>
    <name evidence="4" type="ORF">Srubr_29500</name>
</gene>
<proteinExistence type="predicted"/>
<keyword evidence="2" id="KW-0812">Transmembrane</keyword>
<evidence type="ECO:0000259" key="3">
    <source>
        <dbReference type="Pfam" id="PF12089"/>
    </source>
</evidence>
<feature type="compositionally biased region" description="Low complexity" evidence="1">
    <location>
        <begin position="87"/>
        <end position="103"/>
    </location>
</feature>
<feature type="compositionally biased region" description="Low complexity" evidence="1">
    <location>
        <begin position="26"/>
        <end position="45"/>
    </location>
</feature>
<organism evidence="4 5">
    <name type="scientific">Streptomyces rubradiris</name>
    <name type="common">Streptomyces achromogenes subsp. rubradiris</name>
    <dbReference type="NCBI Taxonomy" id="285531"/>
    <lineage>
        <taxon>Bacteria</taxon>
        <taxon>Bacillati</taxon>
        <taxon>Actinomycetota</taxon>
        <taxon>Actinomycetes</taxon>
        <taxon>Kitasatosporales</taxon>
        <taxon>Streptomycetaceae</taxon>
        <taxon>Streptomyces</taxon>
    </lineage>
</organism>
<evidence type="ECO:0000313" key="5">
    <source>
        <dbReference type="Proteomes" id="UP000646738"/>
    </source>
</evidence>
<evidence type="ECO:0000256" key="1">
    <source>
        <dbReference type="SAM" id="MobiDB-lite"/>
    </source>
</evidence>
<reference evidence="5" key="1">
    <citation type="submission" date="2023-07" db="EMBL/GenBank/DDBJ databases">
        <title>Whole genome shotgun sequence of Streptomyces achromogenes subsp. rubradiris NBRC 14000.</title>
        <authorList>
            <person name="Komaki H."/>
            <person name="Tamura T."/>
        </authorList>
    </citation>
    <scope>NUCLEOTIDE SEQUENCE [LARGE SCALE GENOMIC DNA]</scope>
    <source>
        <strain evidence="5">NBRC 14000</strain>
    </source>
</reference>
<name>A0ABQ3RB73_STRRR</name>
<evidence type="ECO:0000313" key="4">
    <source>
        <dbReference type="EMBL" id="GHI53104.1"/>
    </source>
</evidence>
<keyword evidence="2" id="KW-0472">Membrane</keyword>
<feature type="transmembrane region" description="Helical" evidence="2">
    <location>
        <begin position="155"/>
        <end position="182"/>
    </location>
</feature>
<sequence length="277" mass="27866">MSRAKRRPSSTFHGRMTPGQDGGSGPSATTGPSGTTGPSATTGPTGRRRAVPPGGADGRSVPDGESIPPKRPGLPEDTGTAPERSDPAAVSAVSGAAGPTGAPGAPGPPAFPGAVARAGRAGPVCGLWSRRVPGGGAPGPGRRPIRLRLSEADPWSVMVTSFLLLAGLGVLVVATAGVSWIMVNAMAPDVLPAFSTFLAVAVGVVIVEVVLGTGLVTLGAFLYNLSAQYSGGVEIAVTEALTGPPQANVRALLLMARARRRLRTHIPARTQRDQGTD</sequence>
<evidence type="ECO:0000256" key="2">
    <source>
        <dbReference type="SAM" id="Phobius"/>
    </source>
</evidence>
<protein>
    <recommendedName>
        <fullName evidence="3">DUF3566 domain-containing protein</fullName>
    </recommendedName>
</protein>
<dbReference type="EMBL" id="BNEA01000015">
    <property type="protein sequence ID" value="GHI53104.1"/>
    <property type="molecule type" value="Genomic_DNA"/>
</dbReference>
<keyword evidence="2" id="KW-1133">Transmembrane helix</keyword>
<feature type="region of interest" description="Disordered" evidence="1">
    <location>
        <begin position="1"/>
        <end position="114"/>
    </location>
</feature>
<feature type="transmembrane region" description="Helical" evidence="2">
    <location>
        <begin position="194"/>
        <end position="223"/>
    </location>
</feature>
<dbReference type="Pfam" id="PF12089">
    <property type="entry name" value="DUF3566"/>
    <property type="match status" value="1"/>
</dbReference>
<dbReference type="Proteomes" id="UP000646738">
    <property type="component" value="Unassembled WGS sequence"/>
</dbReference>
<accession>A0ABQ3RB73</accession>
<keyword evidence="5" id="KW-1185">Reference proteome</keyword>
<feature type="domain" description="DUF3566" evidence="3">
    <location>
        <begin position="194"/>
        <end position="239"/>
    </location>
</feature>
<comment type="caution">
    <text evidence="4">The sequence shown here is derived from an EMBL/GenBank/DDBJ whole genome shotgun (WGS) entry which is preliminary data.</text>
</comment>